<dbReference type="EMBL" id="FOUU01000003">
    <property type="protein sequence ID" value="SFM72721.1"/>
    <property type="molecule type" value="Genomic_DNA"/>
</dbReference>
<evidence type="ECO:0000259" key="1">
    <source>
        <dbReference type="Pfam" id="PF00534"/>
    </source>
</evidence>
<evidence type="ECO:0000313" key="2">
    <source>
        <dbReference type="EMBL" id="SFM72721.1"/>
    </source>
</evidence>
<organism evidence="2 3">
    <name type="scientific">Thermodesulforhabdus norvegica</name>
    <dbReference type="NCBI Taxonomy" id="39841"/>
    <lineage>
        <taxon>Bacteria</taxon>
        <taxon>Pseudomonadati</taxon>
        <taxon>Thermodesulfobacteriota</taxon>
        <taxon>Syntrophobacteria</taxon>
        <taxon>Syntrophobacterales</taxon>
        <taxon>Thermodesulforhabdaceae</taxon>
        <taxon>Thermodesulforhabdus</taxon>
    </lineage>
</organism>
<dbReference type="Gene3D" id="3.40.50.2000">
    <property type="entry name" value="Glycogen Phosphorylase B"/>
    <property type="match status" value="2"/>
</dbReference>
<proteinExistence type="predicted"/>
<dbReference type="Proteomes" id="UP000199611">
    <property type="component" value="Unassembled WGS sequence"/>
</dbReference>
<dbReference type="PANTHER" id="PTHR45947">
    <property type="entry name" value="SULFOQUINOVOSYL TRANSFERASE SQD2"/>
    <property type="match status" value="1"/>
</dbReference>
<dbReference type="OrthoDB" id="267270at2"/>
<dbReference type="AlphaFoldDB" id="A0A1I4T7X3"/>
<gene>
    <name evidence="2" type="ORF">SAMN05660836_01275</name>
</gene>
<dbReference type="PANTHER" id="PTHR45947:SF14">
    <property type="entry name" value="SLL1723 PROTEIN"/>
    <property type="match status" value="1"/>
</dbReference>
<keyword evidence="2" id="KW-0808">Transferase</keyword>
<dbReference type="GO" id="GO:0016757">
    <property type="term" value="F:glycosyltransferase activity"/>
    <property type="evidence" value="ECO:0007669"/>
    <property type="project" value="InterPro"/>
</dbReference>
<dbReference type="STRING" id="39841.SAMN05660836_01275"/>
<accession>A0A1I4T7X3</accession>
<dbReference type="InterPro" id="IPR050194">
    <property type="entry name" value="Glycosyltransferase_grp1"/>
</dbReference>
<reference evidence="2 3" key="1">
    <citation type="submission" date="2016-10" db="EMBL/GenBank/DDBJ databases">
        <authorList>
            <person name="de Groot N.N."/>
        </authorList>
    </citation>
    <scope>NUCLEOTIDE SEQUENCE [LARGE SCALE GENOMIC DNA]</scope>
    <source>
        <strain evidence="2 3">DSM 9990</strain>
    </source>
</reference>
<feature type="domain" description="Glycosyl transferase family 1" evidence="1">
    <location>
        <begin position="224"/>
        <end position="393"/>
    </location>
</feature>
<keyword evidence="3" id="KW-1185">Reference proteome</keyword>
<sequence>MSRSRGLLGMVLKGYPRISETFISNEIYLLERLGIPLEIYSLRRPRENFTHGLVTEILAPVTYVPEYVKLWWRTLFRTNGRFFLKHPVRYSAICLQAVIRAMERGTTATLRHFLQAGHLASLKVSDRPVVHLHAHFCHTPTSVTLFLSQLTGVPFSFTAHAKDIYTSEPSQLRRKIRKARFVVTCTEYNARYLKSVAGNINTPIYTIYHGINLSYFAYGHNPPEGEPYRILSVGRLVEKKGYDDVLKALAMLRRSPSRGKPFNFEFIHIGDGDDGEKIKKMAAELDLKDVVKFLGTLPHEKVIPFYRTSHVFVLGCKRALNGDQDGLPNVILEAMAVGIPVVATNFSAIPEAVIHGETGILVEPGRPEAIARAIEEVFERYDSSRKRAEKARRIVEEKFDQRIWIEKLHALLRQAVNEGMLLLSK</sequence>
<dbReference type="RefSeq" id="WP_093394355.1">
    <property type="nucleotide sequence ID" value="NZ_FOUU01000003.1"/>
</dbReference>
<evidence type="ECO:0000313" key="3">
    <source>
        <dbReference type="Proteomes" id="UP000199611"/>
    </source>
</evidence>
<dbReference type="Pfam" id="PF00534">
    <property type="entry name" value="Glycos_transf_1"/>
    <property type="match status" value="1"/>
</dbReference>
<dbReference type="InterPro" id="IPR001296">
    <property type="entry name" value="Glyco_trans_1"/>
</dbReference>
<protein>
    <submittedName>
        <fullName evidence="2">Glycosyltransferase involved in cell wall bisynthesis</fullName>
    </submittedName>
</protein>
<name>A0A1I4T7X3_9BACT</name>
<dbReference type="SUPFAM" id="SSF53756">
    <property type="entry name" value="UDP-Glycosyltransferase/glycogen phosphorylase"/>
    <property type="match status" value="1"/>
</dbReference>